<dbReference type="SUPFAM" id="SSF53223">
    <property type="entry name" value="Aminoacid dehydrogenase-like, N-terminal domain"/>
    <property type="match status" value="1"/>
</dbReference>
<dbReference type="CDD" id="cd01065">
    <property type="entry name" value="NAD_bind_Shikimate_DH"/>
    <property type="match status" value="1"/>
</dbReference>
<feature type="compositionally biased region" description="Low complexity" evidence="3">
    <location>
        <begin position="383"/>
        <end position="394"/>
    </location>
</feature>
<evidence type="ECO:0000256" key="1">
    <source>
        <dbReference type="ARBA" id="ARBA00004871"/>
    </source>
</evidence>
<keyword evidence="7" id="KW-1185">Reference proteome</keyword>
<dbReference type="AlphaFoldDB" id="A0A543CVX2"/>
<dbReference type="SUPFAM" id="SSF51735">
    <property type="entry name" value="NAD(P)-binding Rossmann-fold domains"/>
    <property type="match status" value="1"/>
</dbReference>
<dbReference type="GO" id="GO:0005829">
    <property type="term" value="C:cytosol"/>
    <property type="evidence" value="ECO:0007669"/>
    <property type="project" value="TreeGrafter"/>
</dbReference>
<evidence type="ECO:0000256" key="2">
    <source>
        <dbReference type="ARBA" id="ARBA00023141"/>
    </source>
</evidence>
<protein>
    <submittedName>
        <fullName evidence="6">Shikimate dehydrogenase</fullName>
    </submittedName>
</protein>
<comment type="caution">
    <text evidence="6">The sequence shown here is derived from an EMBL/GenBank/DDBJ whole genome shotgun (WGS) entry which is preliminary data.</text>
</comment>
<comment type="pathway">
    <text evidence="1">Metabolic intermediate biosynthesis; chorismate biosynthesis; chorismate from D-erythrose 4-phosphate and phosphoenolpyruvate: step 4/7.</text>
</comment>
<dbReference type="NCBIfam" id="NF001311">
    <property type="entry name" value="PRK00258.1-3"/>
    <property type="match status" value="1"/>
</dbReference>
<name>A0A543CVX2_9ACTN</name>
<dbReference type="OrthoDB" id="9776868at2"/>
<dbReference type="GO" id="GO:0050661">
    <property type="term" value="F:NADP binding"/>
    <property type="evidence" value="ECO:0007669"/>
    <property type="project" value="TreeGrafter"/>
</dbReference>
<dbReference type="PANTHER" id="PTHR21089:SF1">
    <property type="entry name" value="BIFUNCTIONAL 3-DEHYDROQUINATE DEHYDRATASE_SHIKIMATE DEHYDROGENASE, CHLOROPLASTIC"/>
    <property type="match status" value="1"/>
</dbReference>
<evidence type="ECO:0000256" key="3">
    <source>
        <dbReference type="SAM" id="MobiDB-lite"/>
    </source>
</evidence>
<feature type="compositionally biased region" description="Gly residues" evidence="3">
    <location>
        <begin position="306"/>
        <end position="327"/>
    </location>
</feature>
<dbReference type="PANTHER" id="PTHR21089">
    <property type="entry name" value="SHIKIMATE DEHYDROGENASE"/>
    <property type="match status" value="1"/>
</dbReference>
<dbReference type="InterPro" id="IPR041121">
    <property type="entry name" value="SDH_C"/>
</dbReference>
<sequence>MTRAAVLGKPIAHSLSPVLHRAAYAALGLDWTYDAVECDEAGLPAVLEGSWAGLSLTMPLKRAVLPLLDEVSDLARATGGANTVVFHGGRRLGFNTDVHGIVTALAEAGVPAAGSAVVLGAGATACSALAALRDLGVSEAALVARDPGRAAEAAAAARRLGVGLTVLTYADPLPRTDLVISTLPAGVADAYAKTIARATGAFLDVVYAPWPTRAAETVREAGGTVADGFTMLLHQAVRQITLMTGHDDVPVEAMRAAGLAEIARRAGEGPSGQGPSDHGPSGHGPSGHGPSGHGPSGQGPSDHGPSGHGPSGHGPSGHGPSGHGPSGQGPSDHGPSGHGPSGHGPSGHGPSGHGPSDQGPSGQGPSGHGPSDQGPSGQGPSGQGPSDQGPSGQGRPATGL</sequence>
<feature type="compositionally biased region" description="Gly residues" evidence="3">
    <location>
        <begin position="281"/>
        <end position="297"/>
    </location>
</feature>
<accession>A0A543CVX2</accession>
<proteinExistence type="predicted"/>
<feature type="compositionally biased region" description="Gly residues" evidence="3">
    <location>
        <begin position="336"/>
        <end position="352"/>
    </location>
</feature>
<dbReference type="GO" id="GO:0009423">
    <property type="term" value="P:chorismate biosynthetic process"/>
    <property type="evidence" value="ECO:0007669"/>
    <property type="project" value="TreeGrafter"/>
</dbReference>
<dbReference type="Gene3D" id="3.40.50.10860">
    <property type="entry name" value="Leucine Dehydrogenase, chain A, domain 1"/>
    <property type="match status" value="1"/>
</dbReference>
<dbReference type="EMBL" id="VFOZ01000001">
    <property type="protein sequence ID" value="TQM01199.1"/>
    <property type="molecule type" value="Genomic_DNA"/>
</dbReference>
<dbReference type="InterPro" id="IPR046346">
    <property type="entry name" value="Aminoacid_DH-like_N_sf"/>
</dbReference>
<evidence type="ECO:0000313" key="7">
    <source>
        <dbReference type="Proteomes" id="UP000316096"/>
    </source>
</evidence>
<evidence type="ECO:0000259" key="4">
    <source>
        <dbReference type="Pfam" id="PF08501"/>
    </source>
</evidence>
<keyword evidence="2" id="KW-0057">Aromatic amino acid biosynthesis</keyword>
<feature type="region of interest" description="Disordered" evidence="3">
    <location>
        <begin position="266"/>
        <end position="400"/>
    </location>
</feature>
<keyword evidence="2" id="KW-0028">Amino-acid biosynthesis</keyword>
<feature type="domain" description="Shikimate dehydrogenase substrate binding N-terminal" evidence="4">
    <location>
        <begin position="6"/>
        <end position="84"/>
    </location>
</feature>
<dbReference type="GO" id="GO:0009073">
    <property type="term" value="P:aromatic amino acid family biosynthetic process"/>
    <property type="evidence" value="ECO:0007669"/>
    <property type="project" value="UniProtKB-KW"/>
</dbReference>
<organism evidence="6 7">
    <name type="scientific">Actinoallomurus bryophytorum</name>
    <dbReference type="NCBI Taxonomy" id="1490222"/>
    <lineage>
        <taxon>Bacteria</taxon>
        <taxon>Bacillati</taxon>
        <taxon>Actinomycetota</taxon>
        <taxon>Actinomycetes</taxon>
        <taxon>Streptosporangiales</taxon>
        <taxon>Thermomonosporaceae</taxon>
        <taxon>Actinoallomurus</taxon>
    </lineage>
</organism>
<dbReference type="Proteomes" id="UP000316096">
    <property type="component" value="Unassembled WGS sequence"/>
</dbReference>
<reference evidence="6 7" key="1">
    <citation type="submission" date="2019-06" db="EMBL/GenBank/DDBJ databases">
        <title>Sequencing the genomes of 1000 actinobacteria strains.</title>
        <authorList>
            <person name="Klenk H.-P."/>
        </authorList>
    </citation>
    <scope>NUCLEOTIDE SEQUENCE [LARGE SCALE GENOMIC DNA]</scope>
    <source>
        <strain evidence="6 7">DSM 102200</strain>
    </source>
</reference>
<dbReference type="GO" id="GO:0019632">
    <property type="term" value="P:shikimate metabolic process"/>
    <property type="evidence" value="ECO:0007669"/>
    <property type="project" value="TreeGrafter"/>
</dbReference>
<dbReference type="RefSeq" id="WP_141961062.1">
    <property type="nucleotide sequence ID" value="NZ_VFOZ01000001.1"/>
</dbReference>
<gene>
    <name evidence="6" type="ORF">FB559_6947</name>
</gene>
<dbReference type="InterPro" id="IPR036291">
    <property type="entry name" value="NAD(P)-bd_dom_sf"/>
</dbReference>
<evidence type="ECO:0000313" key="6">
    <source>
        <dbReference type="EMBL" id="TQM01199.1"/>
    </source>
</evidence>
<dbReference type="InterPro" id="IPR013708">
    <property type="entry name" value="Shikimate_DH-bd_N"/>
</dbReference>
<dbReference type="Pfam" id="PF18317">
    <property type="entry name" value="SDH_C"/>
    <property type="match status" value="1"/>
</dbReference>
<dbReference type="InterPro" id="IPR022893">
    <property type="entry name" value="Shikimate_DH_fam"/>
</dbReference>
<feature type="domain" description="SDH C-terminal" evidence="5">
    <location>
        <begin position="228"/>
        <end position="257"/>
    </location>
</feature>
<dbReference type="GO" id="GO:0004764">
    <property type="term" value="F:shikimate 3-dehydrogenase (NADP+) activity"/>
    <property type="evidence" value="ECO:0007669"/>
    <property type="project" value="InterPro"/>
</dbReference>
<evidence type="ECO:0000259" key="5">
    <source>
        <dbReference type="Pfam" id="PF18317"/>
    </source>
</evidence>
<dbReference type="Pfam" id="PF08501">
    <property type="entry name" value="Shikimate_dh_N"/>
    <property type="match status" value="1"/>
</dbReference>
<dbReference type="Gene3D" id="3.40.50.720">
    <property type="entry name" value="NAD(P)-binding Rossmann-like Domain"/>
    <property type="match status" value="1"/>
</dbReference>